<dbReference type="GO" id="GO:0005737">
    <property type="term" value="C:cytoplasm"/>
    <property type="evidence" value="ECO:0007669"/>
    <property type="project" value="UniProtKB-SubCell"/>
</dbReference>
<dbReference type="Pfam" id="PF03572">
    <property type="entry name" value="Peptidase_S41"/>
    <property type="match status" value="1"/>
</dbReference>
<dbReference type="InterPro" id="IPR036034">
    <property type="entry name" value="PDZ_sf"/>
</dbReference>
<dbReference type="PANTHER" id="PTHR43253">
    <property type="entry name" value="TRICORN PROTEASE HOMOLOG 2-RELATED"/>
    <property type="match status" value="1"/>
</dbReference>
<evidence type="ECO:0000256" key="7">
    <source>
        <dbReference type="PIRNR" id="PIRNR036421"/>
    </source>
</evidence>
<organism evidence="13 14">
    <name type="scientific">Ahniella affigens</name>
    <dbReference type="NCBI Taxonomy" id="2021234"/>
    <lineage>
        <taxon>Bacteria</taxon>
        <taxon>Pseudomonadati</taxon>
        <taxon>Pseudomonadota</taxon>
        <taxon>Gammaproteobacteria</taxon>
        <taxon>Lysobacterales</taxon>
        <taxon>Rhodanobacteraceae</taxon>
        <taxon>Ahniella</taxon>
    </lineage>
</organism>
<evidence type="ECO:0000256" key="1">
    <source>
        <dbReference type="ARBA" id="ARBA00004496"/>
    </source>
</evidence>
<evidence type="ECO:0000313" key="14">
    <source>
        <dbReference type="Proteomes" id="UP000241074"/>
    </source>
</evidence>
<dbReference type="InterPro" id="IPR012393">
    <property type="entry name" value="Tricorn_protease"/>
</dbReference>
<dbReference type="Gene3D" id="2.120.10.60">
    <property type="entry name" value="Tricorn protease N-terminal domain"/>
    <property type="match status" value="1"/>
</dbReference>
<evidence type="ECO:0000256" key="9">
    <source>
        <dbReference type="PIRSR" id="PIRSR036421-3"/>
    </source>
</evidence>
<evidence type="ECO:0000313" key="13">
    <source>
        <dbReference type="EMBL" id="AVP98527.1"/>
    </source>
</evidence>
<gene>
    <name evidence="13" type="ORF">C7S18_15625</name>
</gene>
<sequence length="1109" mass="122840">MKKLLTRHAAVLFALTIIGQAEAETGFYRFPNAWHDTVVFTAEGDLWKVARSGGSAQRLTTHPAEESDARVSPDGQWIAFMASYDSAAEAYVMPIAGGSPKRLSFDGARIWLQGWTPNGEVLYASENVSGPFRRRVLRAVDPNTLQTRTLPLHDAHEAAYSADGKTLFFVRFGLQMTGDNARDYRGGAMAQLWKFQTGASTEATRVSADLNASISRPMVRGDRVYFVSDADGTQNLWSMRFDGSDRQQHTTHQTFDVRGASIGGDVIVYQNGADLWQFDIATGASSAINIELVSDFEQRRQRWLKTGSSFVTDAALAADGSSVTLTARGKVVVAAPGQLRRRDIAIPDAHRARAAVLSVDGKSVFAISDLSGNNEIWRFAADGSGAPKQLTHDGSTHRWRLYPSPDGHWLAHDDKRGQLWLLNLDTGENRKIDQGPKVGDDVYGNIRWSADSRYLALTRSNSSRALNQIHLYALANQQLTTLTSDRYDSYEPNFSPDGRWLYFLSDRNFAATPSAPWGDRNMGPMFDQRTKVYAYALQADQRFPFLPKDELTQSESADAGKSPASTEDAKAKPSTSTPANPAVQWAGLTDRLFEVPLPPGNYSRLAVDKKRLYVLDRGVGANAHPQLRTLTIGNQPPKPEVFAAELSDFRLSADGSKVLLITWRDTGFGDLFIVDAGDKAPSDMSSMQVRLADWILPITPHQEWQQMFADAWRMHRDFSFDPNMRGVDWNAVRQRYEVLLPRVTDRAELDDLLGQMTSELGILHSQVRGAEFRKDPDAAVTASLGAALEPASGGMLIRHIYRTEPELPSERGPLQQPGTDVREGDVIAAINGVPVRTAGDVAEQLHNQAGQQVLLDLRRGQAPRKQIVTPVAADRDATLRYSDWVQDTRTAVERVGQGRIGYLHLRAMGPNDIASFARDFYANYDRDGLIIDVRRNRGGNIDSWIIEKLLRRTWAFWQTDLSTPYWNMQQSFRGHLVVLIDPFTYSDGETFAAGIKSLGLGPLIGQRTAGAGIWLSDRNVLADNGVARVAESGQFRADGQWLIEGTGVSPDMPVENLPFESFNGRDRQLEAALDYLDRKLKAEPIAKPEALPIPKRGTPASDAIRLDQR</sequence>
<keyword evidence="4 7" id="KW-0645">Protease</keyword>
<comment type="similarity">
    <text evidence="2 7">Belongs to the peptidase S41B family.</text>
</comment>
<dbReference type="SUPFAM" id="SSF52096">
    <property type="entry name" value="ClpP/crotonase"/>
    <property type="match status" value="1"/>
</dbReference>
<dbReference type="AlphaFoldDB" id="A0A2P1PUK5"/>
<comment type="subcellular location">
    <subcellularLocation>
        <location evidence="1 7">Cytoplasm</location>
    </subcellularLocation>
</comment>
<evidence type="ECO:0000256" key="4">
    <source>
        <dbReference type="ARBA" id="ARBA00022670"/>
    </source>
</evidence>
<dbReference type="InterPro" id="IPR028204">
    <property type="entry name" value="Tricorn_C1"/>
</dbReference>
<evidence type="ECO:0000256" key="2">
    <source>
        <dbReference type="ARBA" id="ARBA00008524"/>
    </source>
</evidence>
<reference evidence="13 14" key="2">
    <citation type="submission" date="2018-03" db="EMBL/GenBank/DDBJ databases">
        <authorList>
            <person name="Keele B.F."/>
        </authorList>
    </citation>
    <scope>NUCLEOTIDE SEQUENCE [LARGE SCALE GENOMIC DNA]</scope>
    <source>
        <strain evidence="13 14">D13</strain>
    </source>
</reference>
<dbReference type="InterPro" id="IPR029414">
    <property type="entry name" value="Tricorn_PDZ"/>
</dbReference>
<feature type="region of interest" description="Disordered" evidence="10">
    <location>
        <begin position="552"/>
        <end position="582"/>
    </location>
</feature>
<keyword evidence="14" id="KW-1185">Reference proteome</keyword>
<dbReference type="Gene3D" id="3.30.750.44">
    <property type="match status" value="1"/>
</dbReference>
<dbReference type="Proteomes" id="UP000241074">
    <property type="component" value="Chromosome"/>
</dbReference>
<evidence type="ECO:0000256" key="5">
    <source>
        <dbReference type="ARBA" id="ARBA00022801"/>
    </source>
</evidence>
<dbReference type="InterPro" id="IPR001478">
    <property type="entry name" value="PDZ"/>
</dbReference>
<feature type="domain" description="PDZ" evidence="12">
    <location>
        <begin position="769"/>
        <end position="861"/>
    </location>
</feature>
<reference evidence="13 14" key="1">
    <citation type="submission" date="2018-03" db="EMBL/GenBank/DDBJ databases">
        <title>Ahniella affigens gen. nov., sp. nov., a gammaproteobacterium isolated from sandy soil near a stream.</title>
        <authorList>
            <person name="Ko Y."/>
            <person name="Kim J.-H."/>
        </authorList>
    </citation>
    <scope>NUCLEOTIDE SEQUENCE [LARGE SCALE GENOMIC DNA]</scope>
    <source>
        <strain evidence="13 14">D13</strain>
    </source>
</reference>
<dbReference type="RefSeq" id="WP_106892448.1">
    <property type="nucleotide sequence ID" value="NZ_CP027860.1"/>
</dbReference>
<dbReference type="EMBL" id="CP027860">
    <property type="protein sequence ID" value="AVP98527.1"/>
    <property type="molecule type" value="Genomic_DNA"/>
</dbReference>
<dbReference type="KEGG" id="xba:C7S18_15625"/>
<proteinExistence type="inferred from homology"/>
<feature type="region of interest" description="Disordered" evidence="10">
    <location>
        <begin position="1087"/>
        <end position="1109"/>
    </location>
</feature>
<evidence type="ECO:0000256" key="10">
    <source>
        <dbReference type="SAM" id="MobiDB-lite"/>
    </source>
</evidence>
<comment type="function">
    <text evidence="7">Degrades oligopeptides.</text>
</comment>
<dbReference type="GO" id="GO:0006508">
    <property type="term" value="P:proteolysis"/>
    <property type="evidence" value="ECO:0007669"/>
    <property type="project" value="UniProtKB-UniRule"/>
</dbReference>
<evidence type="ECO:0000256" key="11">
    <source>
        <dbReference type="SAM" id="SignalP"/>
    </source>
</evidence>
<dbReference type="InterPro" id="IPR005151">
    <property type="entry name" value="Tail-specific_protease"/>
</dbReference>
<accession>A0A2P1PUK5</accession>
<feature type="chain" id="PRO_5015149047" description="Tricorn protease homolog" evidence="11">
    <location>
        <begin position="24"/>
        <end position="1109"/>
    </location>
</feature>
<name>A0A2P1PUK5_9GAMM</name>
<keyword evidence="5 7" id="KW-0378">Hydrolase</keyword>
<dbReference type="InterPro" id="IPR029045">
    <property type="entry name" value="ClpP/crotonase-like_dom_sf"/>
</dbReference>
<protein>
    <recommendedName>
        <fullName evidence="7">Tricorn protease homolog</fullName>
        <ecNumber evidence="7">3.4.21.-</ecNumber>
    </recommendedName>
</protein>
<dbReference type="Gene3D" id="2.130.10.10">
    <property type="entry name" value="YVTN repeat-like/Quinoprotein amine dehydrogenase"/>
    <property type="match status" value="1"/>
</dbReference>
<dbReference type="SUPFAM" id="SSF50156">
    <property type="entry name" value="PDZ domain-like"/>
    <property type="match status" value="1"/>
</dbReference>
<feature type="active site" description="Charge relay system" evidence="8">
    <location>
        <position position="1044"/>
    </location>
</feature>
<evidence type="ECO:0000256" key="6">
    <source>
        <dbReference type="ARBA" id="ARBA00022825"/>
    </source>
</evidence>
<dbReference type="GO" id="GO:0008236">
    <property type="term" value="F:serine-type peptidase activity"/>
    <property type="evidence" value="ECO:0007669"/>
    <property type="project" value="UniProtKB-UniRule"/>
</dbReference>
<feature type="active site" description="Nucleophile" evidence="8">
    <location>
        <position position="986"/>
    </location>
</feature>
<dbReference type="Pfam" id="PF26550">
    <property type="entry name" value="Tricorn_2nd"/>
    <property type="match status" value="1"/>
</dbReference>
<keyword evidence="6 7" id="KW-0720">Serine protease</keyword>
<dbReference type="CDD" id="cd07562">
    <property type="entry name" value="Peptidase_S41_TRI"/>
    <property type="match status" value="1"/>
</dbReference>
<dbReference type="Pfam" id="PF14685">
    <property type="entry name" value="PDZ_Tricorn"/>
    <property type="match status" value="1"/>
</dbReference>
<feature type="signal peptide" evidence="11">
    <location>
        <begin position="1"/>
        <end position="23"/>
    </location>
</feature>
<evidence type="ECO:0000256" key="8">
    <source>
        <dbReference type="PIRSR" id="PIRSR036421-1"/>
    </source>
</evidence>
<dbReference type="SUPFAM" id="SSF69304">
    <property type="entry name" value="Tricorn protease N-terminal domain"/>
    <property type="match status" value="2"/>
</dbReference>
<evidence type="ECO:0000259" key="12">
    <source>
        <dbReference type="PROSITE" id="PS50106"/>
    </source>
</evidence>
<feature type="active site" description="Charge relay system" evidence="8">
    <location>
        <position position="764"/>
    </location>
</feature>
<dbReference type="PANTHER" id="PTHR43253:SF1">
    <property type="entry name" value="TRICORN PROTEASE HOMOLOG 2-RELATED"/>
    <property type="match status" value="1"/>
</dbReference>
<dbReference type="PIRSF" id="PIRSF036421">
    <property type="entry name" value="Tricorn_protease"/>
    <property type="match status" value="1"/>
</dbReference>
<keyword evidence="3 7" id="KW-0963">Cytoplasm</keyword>
<keyword evidence="11" id="KW-0732">Signal</keyword>
<dbReference type="SMART" id="SM00228">
    <property type="entry name" value="PDZ"/>
    <property type="match status" value="1"/>
</dbReference>
<dbReference type="Pfam" id="PF26549">
    <property type="entry name" value="Tricorn_N"/>
    <property type="match status" value="1"/>
</dbReference>
<feature type="site" description="Transition state stabilizer; via amide nitrogen" evidence="9">
    <location>
        <position position="987"/>
    </location>
</feature>
<evidence type="ECO:0000256" key="3">
    <source>
        <dbReference type="ARBA" id="ARBA00022490"/>
    </source>
</evidence>
<dbReference type="InterPro" id="IPR015943">
    <property type="entry name" value="WD40/YVTN_repeat-like_dom_sf"/>
</dbReference>
<dbReference type="Pfam" id="PF14684">
    <property type="entry name" value="Tricorn_C1"/>
    <property type="match status" value="1"/>
</dbReference>
<dbReference type="EC" id="3.4.21.-" evidence="7"/>
<dbReference type="SMART" id="SM00245">
    <property type="entry name" value="TSPc"/>
    <property type="match status" value="1"/>
</dbReference>
<dbReference type="OrthoDB" id="9758793at2"/>
<dbReference type="PROSITE" id="PS50106">
    <property type="entry name" value="PDZ"/>
    <property type="match status" value="1"/>
</dbReference>
<dbReference type="Gene3D" id="3.90.226.10">
    <property type="entry name" value="2-enoyl-CoA Hydratase, Chain A, domain 1"/>
    <property type="match status" value="1"/>
</dbReference>
<dbReference type="Gene3D" id="2.30.42.10">
    <property type="match status" value="1"/>
</dbReference>